<dbReference type="SUPFAM" id="SSF51695">
    <property type="entry name" value="PLC-like phosphodiesterases"/>
    <property type="match status" value="1"/>
</dbReference>
<dbReference type="EMBL" id="CP023325">
    <property type="protein sequence ID" value="ATY65293.1"/>
    <property type="molecule type" value="Genomic_DNA"/>
</dbReference>
<evidence type="ECO:0000256" key="1">
    <source>
        <dbReference type="ARBA" id="ARBA00001195"/>
    </source>
</evidence>
<dbReference type="InterPro" id="IPR056584">
    <property type="entry name" value="EF-hand_15"/>
</dbReference>
<evidence type="ECO:0000256" key="6">
    <source>
        <dbReference type="ARBA" id="ARBA00059664"/>
    </source>
</evidence>
<dbReference type="GO" id="GO:0048015">
    <property type="term" value="P:phosphatidylinositol-mediated signaling"/>
    <property type="evidence" value="ECO:0007669"/>
    <property type="project" value="TreeGrafter"/>
</dbReference>
<dbReference type="GO" id="GO:0004435">
    <property type="term" value="F:phosphatidylinositol-4,5-bisphosphate phospholipase C activity"/>
    <property type="evidence" value="ECO:0007669"/>
    <property type="project" value="UniProtKB-EC"/>
</dbReference>
<evidence type="ECO:0000256" key="3">
    <source>
        <dbReference type="ARBA" id="ARBA00022963"/>
    </source>
</evidence>
<proteinExistence type="predicted"/>
<dbReference type="VEuPathDB" id="FungiDB:A9K55_003773"/>
<dbReference type="InterPro" id="IPR017946">
    <property type="entry name" value="PLC-like_Pdiesterase_TIM-brl"/>
</dbReference>
<sequence length="655" mass="72257">MSTPTPEPQPSSDAPDVGEQRFPETRTVEGFQPNVMKHLRSIYAAHAQSESTWTASQTIDFIRNLQKHEQVFGDDGDAAPLDLAGFLDYMASSNAAAILPRNDQDLSWPISAYFISSSHNTYLTGNQLYSDSTTEAYANVLRRGCRCVEIDVWDGTGSDAESSASSSDEEGDAHLERNECRGTSDRLARLKSSLPESVAARLSKTSPLRRKLERTASHHFADTNKSVTSLRSSSQTSLTHEPRVLHGYTLTKEVPFRDVCATIRKHAFEASDLPLIISLEVHCNAEQQAVMVDIMKEAWGDVAVGAPPEKQGPAVLPSPDALRGKILVKVKYAPAGRSYGEGGYGEEEGLGRIDSELPVKAAEKKKPSKIIRALSDLGIYTRAVSFKSWAQPEATMQGHIFSMSEKMFTTHHTDNSAKLFEHNRDYMMRAYPSGLRIGSSNLNPPPFWGSGAQIVALNWQQTDEGMMLNQGMFEGTNGYVLKPQGYRPNLASKSCPNTIIRKTLSLSVAIFAAQYIPLPSGDSSDSGFHPYVKMELHVDGNPSHDLAMGKPRALANQGHERDGEHKAHTKSHRGGADVDFHGQVLSFRGITDIVEELTFLRFKVCDDEIVKDDLAAWACVRLDQLASGYRFIHLWDTKSQYTKGVILVKIDKQLS</sequence>
<dbReference type="EC" id="3.1.4.11" evidence="7"/>
<dbReference type="SUPFAM" id="SSF49562">
    <property type="entry name" value="C2 domain (Calcium/lipid-binding domain, CaLB)"/>
    <property type="match status" value="1"/>
</dbReference>
<evidence type="ECO:0000256" key="5">
    <source>
        <dbReference type="ARBA" id="ARBA00023224"/>
    </source>
</evidence>
<evidence type="ECO:0000259" key="9">
    <source>
        <dbReference type="PROSITE" id="PS50004"/>
    </source>
</evidence>
<dbReference type="PANTHER" id="PTHR10336:SF82">
    <property type="entry name" value="PHOSPHOINOSITIDE PHOSPHOLIPASE C"/>
    <property type="match status" value="1"/>
</dbReference>
<dbReference type="Gene3D" id="3.20.20.190">
    <property type="entry name" value="Phosphatidylinositol (PI) phosphodiesterase"/>
    <property type="match status" value="1"/>
</dbReference>
<dbReference type="SMART" id="SM00148">
    <property type="entry name" value="PLCXc"/>
    <property type="match status" value="1"/>
</dbReference>
<dbReference type="FunFam" id="3.20.20.190:FF:000039">
    <property type="entry name" value="Phosphoinositide phospholipase C"/>
    <property type="match status" value="1"/>
</dbReference>
<dbReference type="CDD" id="cd00275">
    <property type="entry name" value="C2_PLC_like"/>
    <property type="match status" value="1"/>
</dbReference>
<dbReference type="SMART" id="SM00239">
    <property type="entry name" value="C2"/>
    <property type="match status" value="1"/>
</dbReference>
<keyword evidence="4 7" id="KW-0443">Lipid metabolism</keyword>
<feature type="compositionally biased region" description="Low complexity" evidence="8">
    <location>
        <begin position="157"/>
        <end position="166"/>
    </location>
</feature>
<dbReference type="Pfam" id="PF23617">
    <property type="entry name" value="EF-hand_15"/>
    <property type="match status" value="1"/>
</dbReference>
<feature type="region of interest" description="Disordered" evidence="8">
    <location>
        <begin position="157"/>
        <end position="181"/>
    </location>
</feature>
<keyword evidence="2 7" id="KW-0378">Hydrolase</keyword>
<feature type="region of interest" description="Disordered" evidence="8">
    <location>
        <begin position="1"/>
        <end position="21"/>
    </location>
</feature>
<evidence type="ECO:0000313" key="11">
    <source>
        <dbReference type="EMBL" id="ATY65293.1"/>
    </source>
</evidence>
<dbReference type="GO" id="GO:0051209">
    <property type="term" value="P:release of sequestered calcium ion into cytosol"/>
    <property type="evidence" value="ECO:0007669"/>
    <property type="project" value="TreeGrafter"/>
</dbReference>
<dbReference type="PRINTS" id="PR00390">
    <property type="entry name" value="PHPHLIPASEC"/>
</dbReference>
<feature type="domain" description="PI-PLC Y-box" evidence="10">
    <location>
        <begin position="374"/>
        <end position="487"/>
    </location>
</feature>
<feature type="compositionally biased region" description="Basic and acidic residues" evidence="8">
    <location>
        <begin position="172"/>
        <end position="181"/>
    </location>
</feature>
<dbReference type="Proteomes" id="UP000323067">
    <property type="component" value="Chromosome v"/>
</dbReference>
<dbReference type="InterPro" id="IPR035892">
    <property type="entry name" value="C2_domain_sf"/>
</dbReference>
<reference evidence="11 12" key="1">
    <citation type="journal article" date="2017" name="BMC Genomics">
        <title>Chromosome level assembly and secondary metabolite potential of the parasitic fungus Cordyceps militaris.</title>
        <authorList>
            <person name="Kramer G.J."/>
            <person name="Nodwell J.R."/>
        </authorList>
    </citation>
    <scope>NUCLEOTIDE SEQUENCE [LARGE SCALE GENOMIC DNA]</scope>
    <source>
        <strain evidence="11 12">ATCC 34164</strain>
    </source>
</reference>
<feature type="domain" description="C2" evidence="9">
    <location>
        <begin position="484"/>
        <end position="636"/>
    </location>
</feature>
<feature type="region of interest" description="Disordered" evidence="8">
    <location>
        <begin position="200"/>
        <end position="238"/>
    </location>
</feature>
<gene>
    <name evidence="11" type="ORF">A9K55_003773</name>
</gene>
<dbReference type="PROSITE" id="PS50004">
    <property type="entry name" value="C2"/>
    <property type="match status" value="1"/>
</dbReference>
<evidence type="ECO:0000256" key="8">
    <source>
        <dbReference type="SAM" id="MobiDB-lite"/>
    </source>
</evidence>
<dbReference type="InterPro" id="IPR000909">
    <property type="entry name" value="PLipase_C_PInositol-sp_X_dom"/>
</dbReference>
<name>A0A2H4SQB0_CORMI</name>
<dbReference type="InterPro" id="IPR001192">
    <property type="entry name" value="PI-PLC_fam"/>
</dbReference>
<evidence type="ECO:0000256" key="4">
    <source>
        <dbReference type="ARBA" id="ARBA00023098"/>
    </source>
</evidence>
<dbReference type="Pfam" id="PF00387">
    <property type="entry name" value="PI-PLC-Y"/>
    <property type="match status" value="1"/>
</dbReference>
<evidence type="ECO:0000313" key="12">
    <source>
        <dbReference type="Proteomes" id="UP000323067"/>
    </source>
</evidence>
<evidence type="ECO:0000259" key="10">
    <source>
        <dbReference type="PROSITE" id="PS50008"/>
    </source>
</evidence>
<dbReference type="InterPro" id="IPR001711">
    <property type="entry name" value="PLipase_C_Pinositol-sp_Y"/>
</dbReference>
<dbReference type="AlphaFoldDB" id="A0A2H4SQB0"/>
<organism evidence="11 12">
    <name type="scientific">Cordyceps militaris</name>
    <name type="common">Caterpillar fungus</name>
    <name type="synonym">Clavaria militaris</name>
    <dbReference type="NCBI Taxonomy" id="73501"/>
    <lineage>
        <taxon>Eukaryota</taxon>
        <taxon>Fungi</taxon>
        <taxon>Dikarya</taxon>
        <taxon>Ascomycota</taxon>
        <taxon>Pezizomycotina</taxon>
        <taxon>Sordariomycetes</taxon>
        <taxon>Hypocreomycetidae</taxon>
        <taxon>Hypocreales</taxon>
        <taxon>Cordycipitaceae</taxon>
        <taxon>Cordyceps</taxon>
    </lineage>
</organism>
<dbReference type="InterPro" id="IPR000008">
    <property type="entry name" value="C2_dom"/>
</dbReference>
<dbReference type="GO" id="GO:0016042">
    <property type="term" value="P:lipid catabolic process"/>
    <property type="evidence" value="ECO:0007669"/>
    <property type="project" value="UniProtKB-KW"/>
</dbReference>
<dbReference type="VEuPathDB" id="FungiDB:CCM_05033"/>
<dbReference type="Gene3D" id="2.60.40.150">
    <property type="entry name" value="C2 domain"/>
    <property type="match status" value="1"/>
</dbReference>
<feature type="compositionally biased region" description="Basic and acidic residues" evidence="8">
    <location>
        <begin position="213"/>
        <end position="222"/>
    </location>
</feature>
<protein>
    <recommendedName>
        <fullName evidence="7">Phosphoinositide phospholipase C</fullName>
        <ecNumber evidence="7">3.1.4.11</ecNumber>
    </recommendedName>
</protein>
<comment type="catalytic activity">
    <reaction evidence="1 7">
        <text>a 1,2-diacyl-sn-glycero-3-phospho-(1D-myo-inositol-4,5-bisphosphate) + H2O = 1D-myo-inositol 1,4,5-trisphosphate + a 1,2-diacyl-sn-glycerol + H(+)</text>
        <dbReference type="Rhea" id="RHEA:33179"/>
        <dbReference type="ChEBI" id="CHEBI:15377"/>
        <dbReference type="ChEBI" id="CHEBI:15378"/>
        <dbReference type="ChEBI" id="CHEBI:17815"/>
        <dbReference type="ChEBI" id="CHEBI:58456"/>
        <dbReference type="ChEBI" id="CHEBI:203600"/>
        <dbReference type="EC" id="3.1.4.11"/>
    </reaction>
</comment>
<dbReference type="Pfam" id="PF00388">
    <property type="entry name" value="PI-PLC-X"/>
    <property type="match status" value="1"/>
</dbReference>
<dbReference type="PANTHER" id="PTHR10336">
    <property type="entry name" value="PHOSPHOINOSITIDE-SPECIFIC PHOSPHOLIPASE C FAMILY PROTEIN"/>
    <property type="match status" value="1"/>
</dbReference>
<dbReference type="CDD" id="cd08598">
    <property type="entry name" value="PI-PLC1c_yeast"/>
    <property type="match status" value="1"/>
</dbReference>
<evidence type="ECO:0000256" key="7">
    <source>
        <dbReference type="RuleBase" id="RU361133"/>
    </source>
</evidence>
<feature type="compositionally biased region" description="Low complexity" evidence="8">
    <location>
        <begin position="226"/>
        <end position="238"/>
    </location>
</feature>
<accession>A0A2H4SQB0</accession>
<dbReference type="SMART" id="SM00149">
    <property type="entry name" value="PLCYc"/>
    <property type="match status" value="1"/>
</dbReference>
<dbReference type="OrthoDB" id="269822at2759"/>
<keyword evidence="3 7" id="KW-0442">Lipid degradation</keyword>
<dbReference type="PROSITE" id="PS50008">
    <property type="entry name" value="PIPLC_Y_DOMAIN"/>
    <property type="match status" value="1"/>
</dbReference>
<keyword evidence="5" id="KW-0807">Transducer</keyword>
<comment type="function">
    <text evidence="6">The production of the second messenger molecules diacylglycerol (DAG) and inositol 1,4,5-trisphosphate (IP3) is mediated by activated phosphatidylinositol-specific phospholipase C enzymes.</text>
</comment>
<dbReference type="PROSITE" id="PS50007">
    <property type="entry name" value="PIPLC_X_DOMAIN"/>
    <property type="match status" value="1"/>
</dbReference>
<evidence type="ECO:0000256" key="2">
    <source>
        <dbReference type="ARBA" id="ARBA00022801"/>
    </source>
</evidence>